<protein>
    <submittedName>
        <fullName evidence="1">Uncharacterized protein</fullName>
    </submittedName>
</protein>
<dbReference type="EMBL" id="CP136051">
    <property type="protein sequence ID" value="WOK07234.1"/>
    <property type="molecule type" value="Genomic_DNA"/>
</dbReference>
<dbReference type="Proteomes" id="UP001302349">
    <property type="component" value="Chromosome"/>
</dbReference>
<sequence length="94" mass="11081">MLRKHFGFDEISVDSLDQVSQWMEENAQWFNKEKATSEAYRKFRELKVEPPSTDRMTRFVDSVASNGEMEFFNDVDQKLSTDTKEGIDFLINTF</sequence>
<accession>A0ABZ0IQG5</accession>
<reference evidence="1 2" key="1">
    <citation type="journal article" date="2023" name="Microbiol. Resour. Announc.">
        <title>Complete Genome Sequence of Imperialibacter roseus strain P4T.</title>
        <authorList>
            <person name="Tizabi D.R."/>
            <person name="Bachvaroff T."/>
            <person name="Hill R.T."/>
        </authorList>
    </citation>
    <scope>NUCLEOTIDE SEQUENCE [LARGE SCALE GENOMIC DNA]</scope>
    <source>
        <strain evidence="1 2">P4T</strain>
    </source>
</reference>
<proteinExistence type="predicted"/>
<keyword evidence="2" id="KW-1185">Reference proteome</keyword>
<name>A0ABZ0IQG5_9BACT</name>
<evidence type="ECO:0000313" key="1">
    <source>
        <dbReference type="EMBL" id="WOK07234.1"/>
    </source>
</evidence>
<evidence type="ECO:0000313" key="2">
    <source>
        <dbReference type="Proteomes" id="UP001302349"/>
    </source>
</evidence>
<dbReference type="RefSeq" id="WP_317489920.1">
    <property type="nucleotide sequence ID" value="NZ_CP136051.1"/>
</dbReference>
<gene>
    <name evidence="1" type="ORF">RT717_01185</name>
</gene>
<organism evidence="1 2">
    <name type="scientific">Imperialibacter roseus</name>
    <dbReference type="NCBI Taxonomy" id="1324217"/>
    <lineage>
        <taxon>Bacteria</taxon>
        <taxon>Pseudomonadati</taxon>
        <taxon>Bacteroidota</taxon>
        <taxon>Cytophagia</taxon>
        <taxon>Cytophagales</taxon>
        <taxon>Flammeovirgaceae</taxon>
        <taxon>Imperialibacter</taxon>
    </lineage>
</organism>